<dbReference type="InParanoid" id="A0A2K3DJH9"/>
<dbReference type="EMBL" id="CM008968">
    <property type="protein sequence ID" value="PNW80678.1"/>
    <property type="molecule type" value="Genomic_DNA"/>
</dbReference>
<dbReference type="Proteomes" id="UP000006906">
    <property type="component" value="Chromosome 7"/>
</dbReference>
<keyword evidence="3" id="KW-1185">Reference proteome</keyword>
<dbReference type="GeneID" id="66054015"/>
<keyword evidence="1" id="KW-0812">Transmembrane</keyword>
<protein>
    <submittedName>
        <fullName evidence="2">Uncharacterized protein</fullName>
    </submittedName>
</protein>
<accession>A0A2K3DJH9</accession>
<keyword evidence="1" id="KW-0472">Membrane</keyword>
<dbReference type="Gramene" id="PNW80678">
    <property type="protein sequence ID" value="PNW80678"/>
    <property type="gene ID" value="CHLRE_07g325753v5"/>
</dbReference>
<name>A0A2K3DJH9_CHLRE</name>
<dbReference type="KEGG" id="cre:CHLRE_07g325753v5"/>
<keyword evidence="1" id="KW-1133">Transmembrane helix</keyword>
<proteinExistence type="predicted"/>
<evidence type="ECO:0000313" key="3">
    <source>
        <dbReference type="Proteomes" id="UP000006906"/>
    </source>
</evidence>
<organism evidence="2 3">
    <name type="scientific">Chlamydomonas reinhardtii</name>
    <name type="common">Chlamydomonas smithii</name>
    <dbReference type="NCBI Taxonomy" id="3055"/>
    <lineage>
        <taxon>Eukaryota</taxon>
        <taxon>Viridiplantae</taxon>
        <taxon>Chlorophyta</taxon>
        <taxon>core chlorophytes</taxon>
        <taxon>Chlorophyceae</taxon>
        <taxon>CS clade</taxon>
        <taxon>Chlamydomonadales</taxon>
        <taxon>Chlamydomonadaceae</taxon>
        <taxon>Chlamydomonas</taxon>
    </lineage>
</organism>
<gene>
    <name evidence="2" type="ORF">CHLRE_07g325753v5</name>
</gene>
<sequence>MLSYVVSDVTWRKWILNLVLGRVFLLLVANTKLVTIAFSSSRSDWASDPVFTRGRTLFLGLGLRLACRDELCDVRGSLPYADKERGHVGTSVLLLR</sequence>
<evidence type="ECO:0000313" key="2">
    <source>
        <dbReference type="EMBL" id="PNW80678.1"/>
    </source>
</evidence>
<dbReference type="RefSeq" id="XP_042922647.1">
    <property type="nucleotide sequence ID" value="XM_043064080.1"/>
</dbReference>
<evidence type="ECO:0000256" key="1">
    <source>
        <dbReference type="SAM" id="Phobius"/>
    </source>
</evidence>
<feature type="transmembrane region" description="Helical" evidence="1">
    <location>
        <begin position="14"/>
        <end position="38"/>
    </location>
</feature>
<dbReference type="AlphaFoldDB" id="A0A2K3DJH9"/>
<reference evidence="2 3" key="1">
    <citation type="journal article" date="2007" name="Science">
        <title>The Chlamydomonas genome reveals the evolution of key animal and plant functions.</title>
        <authorList>
            <person name="Merchant S.S."/>
            <person name="Prochnik S.E."/>
            <person name="Vallon O."/>
            <person name="Harris E.H."/>
            <person name="Karpowicz S.J."/>
            <person name="Witman G.B."/>
            <person name="Terry A."/>
            <person name="Salamov A."/>
            <person name="Fritz-Laylin L.K."/>
            <person name="Marechal-Drouard L."/>
            <person name="Marshall W.F."/>
            <person name="Qu L.H."/>
            <person name="Nelson D.R."/>
            <person name="Sanderfoot A.A."/>
            <person name="Spalding M.H."/>
            <person name="Kapitonov V.V."/>
            <person name="Ren Q."/>
            <person name="Ferris P."/>
            <person name="Lindquist E."/>
            <person name="Shapiro H."/>
            <person name="Lucas S.M."/>
            <person name="Grimwood J."/>
            <person name="Schmutz J."/>
            <person name="Cardol P."/>
            <person name="Cerutti H."/>
            <person name="Chanfreau G."/>
            <person name="Chen C.L."/>
            <person name="Cognat V."/>
            <person name="Croft M.T."/>
            <person name="Dent R."/>
            <person name="Dutcher S."/>
            <person name="Fernandez E."/>
            <person name="Fukuzawa H."/>
            <person name="Gonzalez-Ballester D."/>
            <person name="Gonzalez-Halphen D."/>
            <person name="Hallmann A."/>
            <person name="Hanikenne M."/>
            <person name="Hippler M."/>
            <person name="Inwood W."/>
            <person name="Jabbari K."/>
            <person name="Kalanon M."/>
            <person name="Kuras R."/>
            <person name="Lefebvre P.A."/>
            <person name="Lemaire S.D."/>
            <person name="Lobanov A.V."/>
            <person name="Lohr M."/>
            <person name="Manuell A."/>
            <person name="Meier I."/>
            <person name="Mets L."/>
            <person name="Mittag M."/>
            <person name="Mittelmeier T."/>
            <person name="Moroney J.V."/>
            <person name="Moseley J."/>
            <person name="Napoli C."/>
            <person name="Nedelcu A.M."/>
            <person name="Niyogi K."/>
            <person name="Novoselov S.V."/>
            <person name="Paulsen I.T."/>
            <person name="Pazour G."/>
            <person name="Purton S."/>
            <person name="Ral J.P."/>
            <person name="Riano-Pachon D.M."/>
            <person name="Riekhof W."/>
            <person name="Rymarquis L."/>
            <person name="Schroda M."/>
            <person name="Stern D."/>
            <person name="Umen J."/>
            <person name="Willows R."/>
            <person name="Wilson N."/>
            <person name="Zimmer S.L."/>
            <person name="Allmer J."/>
            <person name="Balk J."/>
            <person name="Bisova K."/>
            <person name="Chen C.J."/>
            <person name="Elias M."/>
            <person name="Gendler K."/>
            <person name="Hauser C."/>
            <person name="Lamb M.R."/>
            <person name="Ledford H."/>
            <person name="Long J.C."/>
            <person name="Minagawa J."/>
            <person name="Page M.D."/>
            <person name="Pan J."/>
            <person name="Pootakham W."/>
            <person name="Roje S."/>
            <person name="Rose A."/>
            <person name="Stahlberg E."/>
            <person name="Terauchi A.M."/>
            <person name="Yang P."/>
            <person name="Ball S."/>
            <person name="Bowler C."/>
            <person name="Dieckmann C.L."/>
            <person name="Gladyshev V.N."/>
            <person name="Green P."/>
            <person name="Jorgensen R."/>
            <person name="Mayfield S."/>
            <person name="Mueller-Roeber B."/>
            <person name="Rajamani S."/>
            <person name="Sayre R.T."/>
            <person name="Brokstein P."/>
            <person name="Dubchak I."/>
            <person name="Goodstein D."/>
            <person name="Hornick L."/>
            <person name="Huang Y.W."/>
            <person name="Jhaveri J."/>
            <person name="Luo Y."/>
            <person name="Martinez D."/>
            <person name="Ngau W.C."/>
            <person name="Otillar B."/>
            <person name="Poliakov A."/>
            <person name="Porter A."/>
            <person name="Szajkowski L."/>
            <person name="Werner G."/>
            <person name="Zhou K."/>
            <person name="Grigoriev I.V."/>
            <person name="Rokhsar D.S."/>
            <person name="Grossman A.R."/>
        </authorList>
    </citation>
    <scope>NUCLEOTIDE SEQUENCE [LARGE SCALE GENOMIC DNA]</scope>
    <source>
        <strain evidence="3">CC-503</strain>
    </source>
</reference>